<dbReference type="EMBL" id="BOOW01000012">
    <property type="protein sequence ID" value="GII91852.1"/>
    <property type="molecule type" value="Genomic_DNA"/>
</dbReference>
<name>A0A919RDS9_9ACTN</name>
<dbReference type="RefSeq" id="WP_204024155.1">
    <property type="nucleotide sequence ID" value="NZ_BOOW01000012.1"/>
</dbReference>
<comment type="caution">
    <text evidence="1">The sequence shown here is derived from an EMBL/GenBank/DDBJ whole genome shotgun (WGS) entry which is preliminary data.</text>
</comment>
<evidence type="ECO:0000313" key="2">
    <source>
        <dbReference type="Proteomes" id="UP000606172"/>
    </source>
</evidence>
<dbReference type="GO" id="GO:0016706">
    <property type="term" value="F:2-oxoglutarate-dependent dioxygenase activity"/>
    <property type="evidence" value="ECO:0007669"/>
    <property type="project" value="UniProtKB-ARBA"/>
</dbReference>
<proteinExistence type="predicted"/>
<dbReference type="Pfam" id="PF05721">
    <property type="entry name" value="PhyH"/>
    <property type="match status" value="1"/>
</dbReference>
<evidence type="ECO:0000313" key="1">
    <source>
        <dbReference type="EMBL" id="GII91852.1"/>
    </source>
</evidence>
<dbReference type="Proteomes" id="UP000606172">
    <property type="component" value="Unassembled WGS sequence"/>
</dbReference>
<organism evidence="1 2">
    <name type="scientific">Sinosporangium siamense</name>
    <dbReference type="NCBI Taxonomy" id="1367973"/>
    <lineage>
        <taxon>Bacteria</taxon>
        <taxon>Bacillati</taxon>
        <taxon>Actinomycetota</taxon>
        <taxon>Actinomycetes</taxon>
        <taxon>Streptosporangiales</taxon>
        <taxon>Streptosporangiaceae</taxon>
        <taxon>Sinosporangium</taxon>
    </lineage>
</organism>
<accession>A0A919RDS9</accession>
<gene>
    <name evidence="1" type="ORF">Ssi02_20830</name>
</gene>
<keyword evidence="2" id="KW-1185">Reference proteome</keyword>
<dbReference type="Gene3D" id="2.60.120.620">
    <property type="entry name" value="q2cbj1_9rhob like domain"/>
    <property type="match status" value="1"/>
</dbReference>
<dbReference type="AlphaFoldDB" id="A0A919RDS9"/>
<reference evidence="1" key="1">
    <citation type="submission" date="2021-01" db="EMBL/GenBank/DDBJ databases">
        <title>Whole genome shotgun sequence of Sinosporangium siamense NBRC 109515.</title>
        <authorList>
            <person name="Komaki H."/>
            <person name="Tamura T."/>
        </authorList>
    </citation>
    <scope>NUCLEOTIDE SEQUENCE</scope>
    <source>
        <strain evidence="1">NBRC 109515</strain>
    </source>
</reference>
<dbReference type="SUPFAM" id="SSF51197">
    <property type="entry name" value="Clavaminate synthase-like"/>
    <property type="match status" value="1"/>
</dbReference>
<protein>
    <recommendedName>
        <fullName evidence="3">Phytanoyl-CoA dioxygenase family protein</fullName>
    </recommendedName>
</protein>
<sequence length="297" mass="33344">MHITQEHIDEFLAEGHVLIPGFIPPEQLDRCRRDIARYFPDVDEFLATPERYRKTDRFATFPFEGDALNQVTAHPETIAFLTKVLGTPQVRLGDSLLQAKYGPLCGPDRDQRLHLDGWEKTSLVCPRSDGHYLRVFAIVYYTDVTGELGPTFVVPRDRVGDTPMMTKEGHAAFDQKDYPELYAGEQPIIASAGSLLLFQGTTVHRGSAVRADKGYRFAHFMNYHAATAPGAFQRSWSALPADPKSAPIRRFIEKATPGQRELIGFPTPEDPYWNEDTLRGVADLYPGMDITPYGGSR</sequence>
<evidence type="ECO:0008006" key="3">
    <source>
        <dbReference type="Google" id="ProtNLM"/>
    </source>
</evidence>
<dbReference type="InterPro" id="IPR008775">
    <property type="entry name" value="Phytyl_CoA_dOase-like"/>
</dbReference>